<keyword evidence="1" id="KW-0732">Signal</keyword>
<gene>
    <name evidence="7" type="ORF">OFUS_LOCUS3828</name>
</gene>
<feature type="disulfide bond" evidence="5">
    <location>
        <begin position="769"/>
        <end position="779"/>
    </location>
</feature>
<dbReference type="EMBL" id="CAIIXF020000002">
    <property type="protein sequence ID" value="CAH1776674.1"/>
    <property type="molecule type" value="Genomic_DNA"/>
</dbReference>
<evidence type="ECO:0000256" key="1">
    <source>
        <dbReference type="ARBA" id="ARBA00022729"/>
    </source>
</evidence>
<keyword evidence="3 5" id="KW-1015">Disulfide bond</keyword>
<dbReference type="AlphaFoldDB" id="A0A8S4N6M0"/>
<keyword evidence="8" id="KW-1185">Reference proteome</keyword>
<evidence type="ECO:0000256" key="4">
    <source>
        <dbReference type="ARBA" id="ARBA00023180"/>
    </source>
</evidence>
<dbReference type="OrthoDB" id="6102859at2759"/>
<evidence type="ECO:0000256" key="3">
    <source>
        <dbReference type="ARBA" id="ARBA00023157"/>
    </source>
</evidence>
<feature type="domain" description="SRCR" evidence="6">
    <location>
        <begin position="479"/>
        <end position="557"/>
    </location>
</feature>
<feature type="disulfide bond" evidence="5">
    <location>
        <begin position="94"/>
        <end position="104"/>
    </location>
</feature>
<evidence type="ECO:0000256" key="5">
    <source>
        <dbReference type="PROSITE-ProRule" id="PRU00196"/>
    </source>
</evidence>
<feature type="domain" description="SRCR" evidence="6">
    <location>
        <begin position="344"/>
        <end position="453"/>
    </location>
</feature>
<dbReference type="InterPro" id="IPR036772">
    <property type="entry name" value="SRCR-like_dom_sf"/>
</dbReference>
<evidence type="ECO:0000313" key="7">
    <source>
        <dbReference type="EMBL" id="CAH1776674.1"/>
    </source>
</evidence>
<feature type="disulfide bond" evidence="5">
    <location>
        <begin position="420"/>
        <end position="430"/>
    </location>
</feature>
<reference evidence="7" key="1">
    <citation type="submission" date="2022-03" db="EMBL/GenBank/DDBJ databases">
        <authorList>
            <person name="Martin C."/>
        </authorList>
    </citation>
    <scope>NUCLEOTIDE SEQUENCE</scope>
</reference>
<dbReference type="SUPFAM" id="SSF56487">
    <property type="entry name" value="SRCR-like"/>
    <property type="match status" value="4"/>
</dbReference>
<feature type="domain" description="SRCR" evidence="6">
    <location>
        <begin position="22"/>
        <end position="126"/>
    </location>
</feature>
<dbReference type="PROSITE" id="PS50287">
    <property type="entry name" value="SRCR_2"/>
    <property type="match status" value="6"/>
</dbReference>
<feature type="domain" description="SRCR" evidence="6">
    <location>
        <begin position="567"/>
        <end position="674"/>
    </location>
</feature>
<dbReference type="PANTHER" id="PTHR19331">
    <property type="entry name" value="SCAVENGER RECEPTOR DOMAIN-CONTAINING"/>
    <property type="match status" value="1"/>
</dbReference>
<evidence type="ECO:0000259" key="6">
    <source>
        <dbReference type="PROSITE" id="PS50287"/>
    </source>
</evidence>
<dbReference type="InterPro" id="IPR001190">
    <property type="entry name" value="SRCR"/>
</dbReference>
<dbReference type="SMART" id="SM00202">
    <property type="entry name" value="SR"/>
    <property type="match status" value="3"/>
</dbReference>
<proteinExistence type="predicted"/>
<dbReference type="Pfam" id="PF00530">
    <property type="entry name" value="SRCR"/>
    <property type="match status" value="4"/>
</dbReference>
<dbReference type="GO" id="GO:0016020">
    <property type="term" value="C:membrane"/>
    <property type="evidence" value="ECO:0007669"/>
    <property type="project" value="InterPro"/>
</dbReference>
<dbReference type="PANTHER" id="PTHR19331:SF465">
    <property type="entry name" value="EGG PEPTIDE SPERACT RECEPTOR"/>
    <property type="match status" value="1"/>
</dbReference>
<comment type="caution">
    <text evidence="5">Lacks conserved residue(s) required for the propagation of feature annotation.</text>
</comment>
<comment type="caution">
    <text evidence="7">The sequence shown here is derived from an EMBL/GenBank/DDBJ whole genome shotgun (WGS) entry which is preliminary data.</text>
</comment>
<feature type="disulfide bond" evidence="5">
    <location>
        <begin position="643"/>
        <end position="653"/>
    </location>
</feature>
<protein>
    <recommendedName>
        <fullName evidence="6">SRCR domain-containing protein</fullName>
    </recommendedName>
</protein>
<keyword evidence="2" id="KW-0677">Repeat</keyword>
<keyword evidence="4" id="KW-0325">Glycoprotein</keyword>
<accession>A0A8S4N6M0</accession>
<name>A0A8S4N6M0_OWEFU</name>
<dbReference type="Gene3D" id="3.10.250.10">
    <property type="entry name" value="SRCR-like domain"/>
    <property type="match status" value="4"/>
</dbReference>
<evidence type="ECO:0000313" key="8">
    <source>
        <dbReference type="Proteomes" id="UP000749559"/>
    </source>
</evidence>
<dbReference type="Proteomes" id="UP000749559">
    <property type="component" value="Unassembled WGS sequence"/>
</dbReference>
<feature type="domain" description="SRCR" evidence="6">
    <location>
        <begin position="676"/>
        <end position="796"/>
    </location>
</feature>
<evidence type="ECO:0000256" key="2">
    <source>
        <dbReference type="ARBA" id="ARBA00022737"/>
    </source>
</evidence>
<organism evidence="7 8">
    <name type="scientific">Owenia fusiformis</name>
    <name type="common">Polychaete worm</name>
    <dbReference type="NCBI Taxonomy" id="6347"/>
    <lineage>
        <taxon>Eukaryota</taxon>
        <taxon>Metazoa</taxon>
        <taxon>Spiralia</taxon>
        <taxon>Lophotrochozoa</taxon>
        <taxon>Annelida</taxon>
        <taxon>Polychaeta</taxon>
        <taxon>Sedentaria</taxon>
        <taxon>Canalipalpata</taxon>
        <taxon>Sabellida</taxon>
        <taxon>Oweniida</taxon>
        <taxon>Oweniidae</taxon>
        <taxon>Owenia</taxon>
    </lineage>
</organism>
<feature type="domain" description="SRCR" evidence="6">
    <location>
        <begin position="244"/>
        <end position="343"/>
    </location>
</feature>
<feature type="disulfide bond" evidence="5">
    <location>
        <begin position="312"/>
        <end position="322"/>
    </location>
</feature>
<sequence length="799" mass="91061">MTWQETQKCKEQQDAIAICKKYESDDGIRRTNEGMIELKHEGVWIKVCYLHGHTYGLDKALADVACKQLGYKFGIEGVGMSIFRGHYGNYDIDCDGTEQKLQDCKRFRYDNEDKRACMHRLIVICEPKFRLRQGGVTSGLKAGFLEISTPEGWFQACNVPAYQGCKWLGLETAFATMIDSIGQARPSMFVYCGKPKSEKLSQCRSISRGPTECPENPLWTSCSDEPLNSAVSDAVIKLDEGSYGELKVYVNGTWLAVCNDRQYVIYEDWAFRLAKTVCRQLGYNSSKKVVTFIQVRGRSPVSQLFLYTDISCRGTQEHLEECQHTRWKTGMGSMCRSISVSCDIPSIRLSERTHGVVQLRFNDSMWLPVCKHWTLGYEYTWGREESRVLCKHLGLKIGNILTYRYMTMYPGDHVSTTMKCKGSESGLHECERFLWSLRGPSFDNFYTVYVACDMSKDVKIHLRDPDGPSGKPEFLESKLCSDKWTDIEASAICENLGFQPEHAISVFYEQRSARDFLGDSWNSSSFECSKSDHGFECEMRKSPLCACEYCNIGVQCMGHKPGIHEYIKVMPEFPHTGQVEVHIPNKPIGSICATGWGIKETQVVCRQAGAFNEVKHKPMYTGVDTNNITGGRENPILLSDVKCHGDEANIAECNFKFGDEVSCIFKERASVFCHRIPIWMPRSPRRGLVKLNIGHQEKDKWRWLCGEDVDKNTRDVFCFFVTCTRNSSILISRYGVPISKMRAYFLVYNRLKKYRPHNAFHWPVVKLKCLGHEVSIGQCELKESYNCTQLAVIGCRGSR</sequence>